<gene>
    <name evidence="1" type="ORF">CCR82_05210</name>
</gene>
<organism evidence="1 2">
    <name type="scientific">Halochromatium salexigens</name>
    <name type="common">Chromatium salexigens</name>
    <dbReference type="NCBI Taxonomy" id="49447"/>
    <lineage>
        <taxon>Bacteria</taxon>
        <taxon>Pseudomonadati</taxon>
        <taxon>Pseudomonadota</taxon>
        <taxon>Gammaproteobacteria</taxon>
        <taxon>Chromatiales</taxon>
        <taxon>Chromatiaceae</taxon>
        <taxon>Halochromatium</taxon>
    </lineage>
</organism>
<sequence length="85" mass="9518">MTPNTIEITCPPELMLSLHMNSRELSQRVQRDAAIALFREGRLSSGMAAQWLGIPRAHFLMMAMAAGAELLEDTDEDFQRETALL</sequence>
<dbReference type="Proteomes" id="UP001296967">
    <property type="component" value="Unassembled WGS sequence"/>
</dbReference>
<dbReference type="Pfam" id="PF03683">
    <property type="entry name" value="UPF0175"/>
    <property type="match status" value="1"/>
</dbReference>
<comment type="caution">
    <text evidence="1">The sequence shown here is derived from an EMBL/GenBank/DDBJ whole genome shotgun (WGS) entry which is preliminary data.</text>
</comment>
<evidence type="ECO:0000313" key="1">
    <source>
        <dbReference type="EMBL" id="MBK5929940.1"/>
    </source>
</evidence>
<dbReference type="AlphaFoldDB" id="A0AAJ0XFQ1"/>
<reference evidence="1" key="2">
    <citation type="journal article" date="2020" name="Microorganisms">
        <title>Osmotic Adaptation and Compatible Solute Biosynthesis of Phototrophic Bacteria as Revealed from Genome Analyses.</title>
        <authorList>
            <person name="Imhoff J.F."/>
            <person name="Rahn T."/>
            <person name="Kunzel S."/>
            <person name="Keller A."/>
            <person name="Neulinger S.C."/>
        </authorList>
    </citation>
    <scope>NUCLEOTIDE SEQUENCE</scope>
    <source>
        <strain evidence="1">DSM 4395</strain>
    </source>
</reference>
<dbReference type="RefSeq" id="WP_201244355.1">
    <property type="nucleotide sequence ID" value="NZ_NHSF01000032.1"/>
</dbReference>
<keyword evidence="2" id="KW-1185">Reference proteome</keyword>
<name>A0AAJ0XFQ1_HALSE</name>
<protein>
    <submittedName>
        <fullName evidence="1">Uncharacterized protein</fullName>
    </submittedName>
</protein>
<proteinExistence type="predicted"/>
<evidence type="ECO:0000313" key="2">
    <source>
        <dbReference type="Proteomes" id="UP001296967"/>
    </source>
</evidence>
<dbReference type="EMBL" id="NHSF01000032">
    <property type="protein sequence ID" value="MBK5929940.1"/>
    <property type="molecule type" value="Genomic_DNA"/>
</dbReference>
<reference evidence="1" key="1">
    <citation type="submission" date="2017-05" db="EMBL/GenBank/DDBJ databases">
        <authorList>
            <person name="Imhoff J.F."/>
            <person name="Rahn T."/>
            <person name="Kuenzel S."/>
            <person name="Neulinger S.C."/>
        </authorList>
    </citation>
    <scope>NUCLEOTIDE SEQUENCE</scope>
    <source>
        <strain evidence="1">DSM 4395</strain>
    </source>
</reference>
<dbReference type="InterPro" id="IPR005368">
    <property type="entry name" value="UPF0175"/>
</dbReference>
<accession>A0AAJ0XFQ1</accession>